<reference evidence="3 4" key="1">
    <citation type="submission" date="2021-04" db="EMBL/GenBank/DDBJ databases">
        <authorList>
            <person name="Ivanova A."/>
        </authorList>
    </citation>
    <scope>NUCLEOTIDE SEQUENCE [LARGE SCALE GENOMIC DNA]</scope>
    <source>
        <strain evidence="3 4">G18</strain>
    </source>
</reference>
<accession>A0ABS5BVF7</accession>
<dbReference type="Proteomes" id="UP000676565">
    <property type="component" value="Unassembled WGS sequence"/>
</dbReference>
<dbReference type="InterPro" id="IPR013762">
    <property type="entry name" value="Integrase-like_cat_sf"/>
</dbReference>
<dbReference type="PANTHER" id="PTHR30349">
    <property type="entry name" value="PHAGE INTEGRASE-RELATED"/>
    <property type="match status" value="1"/>
</dbReference>
<gene>
    <name evidence="3" type="ORF">J8F10_16600</name>
</gene>
<evidence type="ECO:0000259" key="2">
    <source>
        <dbReference type="PROSITE" id="PS51898"/>
    </source>
</evidence>
<keyword evidence="4" id="KW-1185">Reference proteome</keyword>
<evidence type="ECO:0000313" key="3">
    <source>
        <dbReference type="EMBL" id="MBP3956893.1"/>
    </source>
</evidence>
<proteinExistence type="predicted"/>
<dbReference type="CDD" id="cd00397">
    <property type="entry name" value="DNA_BRE_C"/>
    <property type="match status" value="1"/>
</dbReference>
<dbReference type="SUPFAM" id="SSF56349">
    <property type="entry name" value="DNA breaking-rejoining enzymes"/>
    <property type="match status" value="2"/>
</dbReference>
<evidence type="ECO:0000256" key="1">
    <source>
        <dbReference type="ARBA" id="ARBA00023172"/>
    </source>
</evidence>
<sequence length="354" mass="40593">MVEVMAAYLDHAECHYRDPDGNPSEELRHLKTALRYVRVLYGSLPVIEFGPLALKAVRQKFVDLKWSRKTVNARVERVRRMFEWGVAEELIPVSVSQALKTVKGLRQGRTTARETEPIKPVPDAVVDATLPHVNRHVAGLIEFQRLTGSRPGEACRVRRCDIDTTGNTWLYKPKRHKTAWKGKTRTIPIGPKAQTLLREFFTSEPTDYLFSPARAVEEFRAKRSANRKTPKYPSEATRKHARRAGAKLIRPPAARYNRLAYLTAITRGCDRAFPPVDELARREKESAAKWWARLASEQRVAVKEWRRGHHWHPNQLRHNYATRARKLFGLEGAQAVLGHAKINTTELYAEKTND</sequence>
<dbReference type="PROSITE" id="PS51898">
    <property type="entry name" value="TYR_RECOMBINASE"/>
    <property type="match status" value="1"/>
</dbReference>
<dbReference type="InterPro" id="IPR002104">
    <property type="entry name" value="Integrase_catalytic"/>
</dbReference>
<comment type="caution">
    <text evidence="3">The sequence shown here is derived from an EMBL/GenBank/DDBJ whole genome shotgun (WGS) entry which is preliminary data.</text>
</comment>
<name>A0ABS5BVF7_9BACT</name>
<dbReference type="EMBL" id="JAGKQQ010000001">
    <property type="protein sequence ID" value="MBP3956893.1"/>
    <property type="molecule type" value="Genomic_DNA"/>
</dbReference>
<dbReference type="PANTHER" id="PTHR30349:SF64">
    <property type="entry name" value="PROPHAGE INTEGRASE INTD-RELATED"/>
    <property type="match status" value="1"/>
</dbReference>
<keyword evidence="1" id="KW-0233">DNA recombination</keyword>
<dbReference type="InterPro" id="IPR050090">
    <property type="entry name" value="Tyrosine_recombinase_XerCD"/>
</dbReference>
<feature type="domain" description="Tyr recombinase" evidence="2">
    <location>
        <begin position="116"/>
        <end position="354"/>
    </location>
</feature>
<evidence type="ECO:0000313" key="4">
    <source>
        <dbReference type="Proteomes" id="UP000676565"/>
    </source>
</evidence>
<dbReference type="Gene3D" id="1.10.443.10">
    <property type="entry name" value="Intergrase catalytic core"/>
    <property type="match status" value="1"/>
</dbReference>
<organism evidence="3 4">
    <name type="scientific">Gemmata palustris</name>
    <dbReference type="NCBI Taxonomy" id="2822762"/>
    <lineage>
        <taxon>Bacteria</taxon>
        <taxon>Pseudomonadati</taxon>
        <taxon>Planctomycetota</taxon>
        <taxon>Planctomycetia</taxon>
        <taxon>Gemmatales</taxon>
        <taxon>Gemmataceae</taxon>
        <taxon>Gemmata</taxon>
    </lineage>
</organism>
<protein>
    <submittedName>
        <fullName evidence="3">Site-specific integrase</fullName>
    </submittedName>
</protein>
<dbReference type="InterPro" id="IPR011010">
    <property type="entry name" value="DNA_brk_join_enz"/>
</dbReference>